<dbReference type="GO" id="GO:0016020">
    <property type="term" value="C:membrane"/>
    <property type="evidence" value="ECO:0007669"/>
    <property type="project" value="TreeGrafter"/>
</dbReference>
<keyword evidence="4" id="KW-0378">Hydrolase</keyword>
<dbReference type="InterPro" id="IPR002656">
    <property type="entry name" value="Acyl_transf_3_dom"/>
</dbReference>
<feature type="domain" description="Acyltransferase 3" evidence="3">
    <location>
        <begin position="21"/>
        <end position="368"/>
    </location>
</feature>
<feature type="region of interest" description="Disordered" evidence="1">
    <location>
        <begin position="381"/>
        <end position="404"/>
    </location>
</feature>
<name>A0A1H4XC51_9ACTN</name>
<feature type="compositionally biased region" description="Basic and acidic residues" evidence="1">
    <location>
        <begin position="391"/>
        <end position="404"/>
    </location>
</feature>
<dbReference type="Pfam" id="PF01757">
    <property type="entry name" value="Acyl_transf_3"/>
    <property type="match status" value="1"/>
</dbReference>
<feature type="transmembrane region" description="Helical" evidence="2">
    <location>
        <begin position="251"/>
        <end position="271"/>
    </location>
</feature>
<feature type="transmembrane region" description="Helical" evidence="2">
    <location>
        <begin position="307"/>
        <end position="325"/>
    </location>
</feature>
<protein>
    <submittedName>
        <fullName evidence="4">Peptidoglycan/LPS O-acetylase OafA/YrhL, contains acyltransferase and SGNH-hydrolase domains</fullName>
    </submittedName>
</protein>
<keyword evidence="4" id="KW-0012">Acyltransferase</keyword>
<dbReference type="AlphaFoldDB" id="A0A1H4XC51"/>
<dbReference type="GO" id="GO:0009103">
    <property type="term" value="P:lipopolysaccharide biosynthetic process"/>
    <property type="evidence" value="ECO:0007669"/>
    <property type="project" value="TreeGrafter"/>
</dbReference>
<evidence type="ECO:0000313" key="4">
    <source>
        <dbReference type="EMBL" id="SED02478.1"/>
    </source>
</evidence>
<evidence type="ECO:0000313" key="5">
    <source>
        <dbReference type="Proteomes" id="UP000182375"/>
    </source>
</evidence>
<keyword evidence="4" id="KW-0808">Transferase</keyword>
<organism evidence="4 5">
    <name type="scientific">Streptomyces misionensis</name>
    <dbReference type="NCBI Taxonomy" id="67331"/>
    <lineage>
        <taxon>Bacteria</taxon>
        <taxon>Bacillati</taxon>
        <taxon>Actinomycetota</taxon>
        <taxon>Actinomycetes</taxon>
        <taxon>Kitasatosporales</taxon>
        <taxon>Streptomycetaceae</taxon>
        <taxon>Streptomyces</taxon>
    </lineage>
</organism>
<feature type="transmembrane region" description="Helical" evidence="2">
    <location>
        <begin position="157"/>
        <end position="174"/>
    </location>
</feature>
<sequence length="404" mass="44014">MLEKAGTERPPAAAGQSRLPSLTGARFLAALGVFAYHLSREGVFADPGVDKALRYWASAAGAVGVSFFFVLSGFVLTWSARPGQRARTFWRRRVAKIYPNHLATFVLVAVVTWSTGVVVSAYQAPPALTDPSSWLPNLLLLQSWSPDARIFMTGNPVSWSLSCELLFYLSFPLLHRALLRLDSRRLWAVVGVCTAVVLLLPALAGLLPERPQLPFAPIGEARYWFVYAFPLTRSVEFLLGMAAARLVMAGRWVRVPASAALPLLAAGYVLALHLPVLYAQAAATVIPLTLLIGALARRDADGRGSALSGRTFVWLGEVSFAFYMVHRLVLIYGHHLLGYGRGWALPQALALTAAAFALALLGSWLLYRAVEIPAMRKFGRSPATAPAVPRPRAEVRPRVPERNP</sequence>
<reference evidence="4 5" key="1">
    <citation type="submission" date="2016-10" db="EMBL/GenBank/DDBJ databases">
        <authorList>
            <person name="de Groot N.N."/>
        </authorList>
    </citation>
    <scope>NUCLEOTIDE SEQUENCE [LARGE SCALE GENOMIC DNA]</scope>
    <source>
        <strain evidence="4 5">DSM 40306</strain>
    </source>
</reference>
<dbReference type="EMBL" id="FNTD01000004">
    <property type="protein sequence ID" value="SED02478.1"/>
    <property type="molecule type" value="Genomic_DNA"/>
</dbReference>
<proteinExistence type="predicted"/>
<feature type="transmembrane region" description="Helical" evidence="2">
    <location>
        <begin position="101"/>
        <end position="122"/>
    </location>
</feature>
<keyword evidence="2" id="KW-0812">Transmembrane</keyword>
<dbReference type="Proteomes" id="UP000182375">
    <property type="component" value="Unassembled WGS sequence"/>
</dbReference>
<feature type="transmembrane region" description="Helical" evidence="2">
    <location>
        <begin position="277"/>
        <end position="295"/>
    </location>
</feature>
<keyword evidence="2" id="KW-0472">Membrane</keyword>
<accession>A0A1H4XC51</accession>
<dbReference type="PANTHER" id="PTHR23028">
    <property type="entry name" value="ACETYLTRANSFERASE"/>
    <property type="match status" value="1"/>
</dbReference>
<feature type="transmembrane region" description="Helical" evidence="2">
    <location>
        <begin position="345"/>
        <end position="367"/>
    </location>
</feature>
<evidence type="ECO:0000256" key="1">
    <source>
        <dbReference type="SAM" id="MobiDB-lite"/>
    </source>
</evidence>
<evidence type="ECO:0000259" key="3">
    <source>
        <dbReference type="Pfam" id="PF01757"/>
    </source>
</evidence>
<dbReference type="GeneID" id="95512715"/>
<feature type="transmembrane region" description="Helical" evidence="2">
    <location>
        <begin position="186"/>
        <end position="204"/>
    </location>
</feature>
<dbReference type="GO" id="GO:0016787">
    <property type="term" value="F:hydrolase activity"/>
    <property type="evidence" value="ECO:0007669"/>
    <property type="project" value="UniProtKB-KW"/>
</dbReference>
<feature type="transmembrane region" description="Helical" evidence="2">
    <location>
        <begin position="21"/>
        <end position="39"/>
    </location>
</feature>
<dbReference type="STRING" id="67331.SAMN04490357_3577"/>
<dbReference type="GO" id="GO:0016747">
    <property type="term" value="F:acyltransferase activity, transferring groups other than amino-acyl groups"/>
    <property type="evidence" value="ECO:0007669"/>
    <property type="project" value="InterPro"/>
</dbReference>
<feature type="transmembrane region" description="Helical" evidence="2">
    <location>
        <begin position="224"/>
        <end position="244"/>
    </location>
</feature>
<gene>
    <name evidence="4" type="ORF">SAMN04490357_3577</name>
</gene>
<dbReference type="PANTHER" id="PTHR23028:SF53">
    <property type="entry name" value="ACYL_TRANSF_3 DOMAIN-CONTAINING PROTEIN"/>
    <property type="match status" value="1"/>
</dbReference>
<keyword evidence="2" id="KW-1133">Transmembrane helix</keyword>
<dbReference type="RefSeq" id="WP_074992548.1">
    <property type="nucleotide sequence ID" value="NZ_FNTD01000004.1"/>
</dbReference>
<evidence type="ECO:0000256" key="2">
    <source>
        <dbReference type="SAM" id="Phobius"/>
    </source>
</evidence>
<feature type="transmembrane region" description="Helical" evidence="2">
    <location>
        <begin position="59"/>
        <end position="80"/>
    </location>
</feature>
<dbReference type="InterPro" id="IPR050879">
    <property type="entry name" value="Acyltransferase_3"/>
</dbReference>